<evidence type="ECO:0000259" key="2">
    <source>
        <dbReference type="Pfam" id="PF01832"/>
    </source>
</evidence>
<proteinExistence type="predicted"/>
<evidence type="ECO:0000313" key="4">
    <source>
        <dbReference type="Proteomes" id="UP001278571"/>
    </source>
</evidence>
<dbReference type="RefSeq" id="WP_319007982.1">
    <property type="nucleotide sequence ID" value="NZ_JAWJZF010000221.1"/>
</dbReference>
<dbReference type="PANTHER" id="PTHR33308:SF9">
    <property type="entry name" value="PEPTIDOGLYCAN HYDROLASE FLGJ"/>
    <property type="match status" value="1"/>
</dbReference>
<keyword evidence="1" id="KW-0378">Hydrolase</keyword>
<sequence length="130" mass="13806">QTVASIRRAQTLLLGMAAPDGLVSPGGPTLRALMPTTPPMTLPAVPGYPDDVIAAARDARRQWQVPASVSLAQWALESGHGAHMPLGSNNPFGIKARAGEPSVTSRTREVNAQGQEYYIEAPFRKFDSVA</sequence>
<accession>A0ABU4K0Z9</accession>
<feature type="domain" description="Mannosyl-glycoprotein endo-beta-N-acetylglucosamidase-like" evidence="2">
    <location>
        <begin position="55"/>
        <end position="129"/>
    </location>
</feature>
<protein>
    <submittedName>
        <fullName evidence="3">Glucosaminidase domain-containing protein</fullName>
    </submittedName>
</protein>
<feature type="non-terminal residue" evidence="3">
    <location>
        <position position="130"/>
    </location>
</feature>
<name>A0ABU4K0Z9_9ACTN</name>
<keyword evidence="4" id="KW-1185">Reference proteome</keyword>
<feature type="non-terminal residue" evidence="3">
    <location>
        <position position="1"/>
    </location>
</feature>
<dbReference type="InterPro" id="IPR051056">
    <property type="entry name" value="Glycosyl_Hydrolase_73"/>
</dbReference>
<dbReference type="EMBL" id="JAWJZF010000221">
    <property type="protein sequence ID" value="MDX2291417.1"/>
    <property type="molecule type" value="Genomic_DNA"/>
</dbReference>
<reference evidence="3 4" key="1">
    <citation type="submission" date="2023-10" db="EMBL/GenBank/DDBJ databases">
        <authorList>
            <person name="Wang X.X."/>
        </authorList>
    </citation>
    <scope>NUCLEOTIDE SEQUENCE [LARGE SCALE GENOMIC DNA]</scope>
    <source>
        <strain evidence="3 4">NBRC 12816</strain>
    </source>
</reference>
<dbReference type="Pfam" id="PF01832">
    <property type="entry name" value="Glucosaminidase"/>
    <property type="match status" value="1"/>
</dbReference>
<organism evidence="3 4">
    <name type="scientific">Streptomyces roseolus</name>
    <dbReference type="NCBI Taxonomy" id="67358"/>
    <lineage>
        <taxon>Bacteria</taxon>
        <taxon>Bacillati</taxon>
        <taxon>Actinomycetota</taxon>
        <taxon>Actinomycetes</taxon>
        <taxon>Kitasatosporales</taxon>
        <taxon>Streptomycetaceae</taxon>
        <taxon>Streptomyces</taxon>
    </lineage>
</organism>
<gene>
    <name evidence="3" type="ORF">R2363_04425</name>
</gene>
<dbReference type="Gene3D" id="1.10.530.10">
    <property type="match status" value="1"/>
</dbReference>
<dbReference type="PANTHER" id="PTHR33308">
    <property type="entry name" value="PEPTIDOGLYCAN HYDROLASE FLGJ"/>
    <property type="match status" value="1"/>
</dbReference>
<dbReference type="InterPro" id="IPR002901">
    <property type="entry name" value="MGlyc_endo_b_GlcNAc-like_dom"/>
</dbReference>
<comment type="caution">
    <text evidence="3">The sequence shown here is derived from an EMBL/GenBank/DDBJ whole genome shotgun (WGS) entry which is preliminary data.</text>
</comment>
<evidence type="ECO:0000256" key="1">
    <source>
        <dbReference type="ARBA" id="ARBA00022801"/>
    </source>
</evidence>
<evidence type="ECO:0000313" key="3">
    <source>
        <dbReference type="EMBL" id="MDX2291417.1"/>
    </source>
</evidence>
<dbReference type="Proteomes" id="UP001278571">
    <property type="component" value="Unassembled WGS sequence"/>
</dbReference>